<accession>A0A849CKL6</accession>
<evidence type="ECO:0000256" key="9">
    <source>
        <dbReference type="ARBA" id="ARBA00023136"/>
    </source>
</evidence>
<feature type="domain" description="TonB-dependent receptor plug" evidence="17">
    <location>
        <begin position="48"/>
        <end position="157"/>
    </location>
</feature>
<evidence type="ECO:0000256" key="2">
    <source>
        <dbReference type="ARBA" id="ARBA00008143"/>
    </source>
</evidence>
<proteinExistence type="inferred from homology"/>
<keyword evidence="6 15" id="KW-0732">Signal</keyword>
<reference evidence="18" key="2">
    <citation type="submission" date="2022-07" db="EMBL/GenBank/DDBJ databases">
        <title>Sequence of Pasteurella multocoda 17BRD-035.</title>
        <authorList>
            <person name="Roy Chowdhury P."/>
            <person name="Alhamami T."/>
            <person name="Trott D.J."/>
            <person name="Djordvevic S.P."/>
        </authorList>
    </citation>
    <scope>NUCLEOTIDE SEQUENCE</scope>
    <source>
        <strain evidence="18">17BRD-035</strain>
    </source>
</reference>
<evidence type="ECO:0000256" key="8">
    <source>
        <dbReference type="ARBA" id="ARBA00023077"/>
    </source>
</evidence>
<evidence type="ECO:0000259" key="16">
    <source>
        <dbReference type="Pfam" id="PF00593"/>
    </source>
</evidence>
<comment type="similarity">
    <text evidence="2">Belongs to the TonB-dependent receptor family. Hemoglobin/haptoglobin binding protein subfamily.</text>
</comment>
<feature type="chain" id="PRO_5032509429" evidence="15">
    <location>
        <begin position="27"/>
        <end position="784"/>
    </location>
</feature>
<evidence type="ECO:0000256" key="10">
    <source>
        <dbReference type="ARBA" id="ARBA00023170"/>
    </source>
</evidence>
<dbReference type="Proteomes" id="UP001182304">
    <property type="component" value="Unassembled WGS sequence"/>
</dbReference>
<dbReference type="InterPro" id="IPR012910">
    <property type="entry name" value="Plug_dom"/>
</dbReference>
<dbReference type="PANTHER" id="PTHR30069:SF29">
    <property type="entry name" value="HEMOGLOBIN AND HEMOGLOBIN-HAPTOGLOBIN-BINDING PROTEIN 1-RELATED"/>
    <property type="match status" value="1"/>
</dbReference>
<dbReference type="AlphaFoldDB" id="A0A849CKL6"/>
<evidence type="ECO:0000313" key="18">
    <source>
        <dbReference type="EMBL" id="MDT3451385.1"/>
    </source>
</evidence>
<sequence length="784" mass="89531">MKYPLSYKNIARSIPFLSFIAFPLYAQETTELEQITVQESATAEVNKTSPTVISKSATTIQNEMIRDTRDLVRYTTDVGISDNGRFLKGFAMRGVEDNRVGISIDGVSLPDSEENSLYARYGNFNNSRLSIDPELIQTIDIVRGSDSFNAGSGSLGGGVNYNTLDPQHIVKAGNSVGALLRGSYASKNREWVRTLGIGYVGEKFDALLMYSQRTGHEFKSRGSGPEFRYSSSQHPDPVTQRFHNYLAKMNYQINDNQRIGLTLNGQTGGRYIDERSYTLMGSQWREADDQNERLNANLYYIYAPSTGWLAYSKFDLDYQKTDLAAVNYKGGRHFTTDAKELNEIYDRRMKTVFTRGSVELNAQPVHFYGEHTLTIKGYVSQRDFKNINQDRIGIGTNYDTQYHYTIQYPIRTKQYGLSLKDHVRWNDTFSSHLGLRYDHTKLKPKELNAPCSNACLEEGKPKPTRFSTVSTFAGLEAQLSPSWMLGYNISTGYRVPTASEMFFSFTNAYGTWKSNPSLKPEKSINHTLSLKGNSEKGLLDLTLYQTNYRHFLFEQESLIQRTEMRYGRPYTYQSQEQQMVNLDKAKIYGVELKTHVNLDQMIAVIPQGFKFYAALGYSKGKLSNNASLLSIQPLKIILGLDYEATNGKWAIFNRLTYLGEKRASDAKVYEIKRRCTEFVTETDPWSGEQITRCKKRELYPDLSTYKHLNKSAFVFDTFGYYKITDDITFRAGIYNLFNKKYHTWDALRGINANSTLNSVDREGKGLQRFYAPGRNYAASLEIRF</sequence>
<dbReference type="GO" id="GO:0044718">
    <property type="term" value="P:siderophore transmembrane transport"/>
    <property type="evidence" value="ECO:0007669"/>
    <property type="project" value="TreeGrafter"/>
</dbReference>
<feature type="signal peptide" evidence="15">
    <location>
        <begin position="1"/>
        <end position="26"/>
    </location>
</feature>
<dbReference type="PROSITE" id="PS52016">
    <property type="entry name" value="TONB_DEPENDENT_REC_3"/>
    <property type="match status" value="1"/>
</dbReference>
<dbReference type="InterPro" id="IPR000531">
    <property type="entry name" value="Beta-barrel_TonB"/>
</dbReference>
<dbReference type="Gene3D" id="2.170.130.10">
    <property type="entry name" value="TonB-dependent receptor, plug domain"/>
    <property type="match status" value="1"/>
</dbReference>
<evidence type="ECO:0000256" key="14">
    <source>
        <dbReference type="RuleBase" id="RU003357"/>
    </source>
</evidence>
<evidence type="ECO:0000256" key="1">
    <source>
        <dbReference type="ARBA" id="ARBA00004571"/>
    </source>
</evidence>
<dbReference type="GO" id="GO:0015344">
    <property type="term" value="F:siderophore uptake transmembrane transporter activity"/>
    <property type="evidence" value="ECO:0007669"/>
    <property type="project" value="TreeGrafter"/>
</dbReference>
<dbReference type="InterPro" id="IPR010917">
    <property type="entry name" value="TonB_rcpt_CS"/>
</dbReference>
<evidence type="ECO:0000313" key="20">
    <source>
        <dbReference type="Proteomes" id="UP000540079"/>
    </source>
</evidence>
<protein>
    <submittedName>
        <fullName evidence="19">TonB-dependent hemoglobin/transferrin/lactoferrin family receptor</fullName>
    </submittedName>
</protein>
<evidence type="ECO:0000256" key="5">
    <source>
        <dbReference type="ARBA" id="ARBA00022692"/>
    </source>
</evidence>
<dbReference type="PROSITE" id="PS01156">
    <property type="entry name" value="TONB_DEPENDENT_REC_2"/>
    <property type="match status" value="1"/>
</dbReference>
<evidence type="ECO:0000256" key="3">
    <source>
        <dbReference type="ARBA" id="ARBA00022448"/>
    </source>
</evidence>
<feature type="domain" description="TonB-dependent receptor-like beta-barrel" evidence="16">
    <location>
        <begin position="250"/>
        <end position="736"/>
    </location>
</feature>
<dbReference type="InterPro" id="IPR039426">
    <property type="entry name" value="TonB-dep_rcpt-like"/>
</dbReference>
<dbReference type="SUPFAM" id="SSF56935">
    <property type="entry name" value="Porins"/>
    <property type="match status" value="1"/>
</dbReference>
<evidence type="ECO:0000256" key="13">
    <source>
        <dbReference type="PROSITE-ProRule" id="PRU10144"/>
    </source>
</evidence>
<keyword evidence="4 12" id="KW-1134">Transmembrane beta strand</keyword>
<keyword evidence="3 12" id="KW-0813">Transport</keyword>
<dbReference type="CDD" id="cd01347">
    <property type="entry name" value="ligand_gated_channel"/>
    <property type="match status" value="1"/>
</dbReference>
<feature type="short sequence motif" description="TonB C-terminal box" evidence="13">
    <location>
        <begin position="767"/>
        <end position="784"/>
    </location>
</feature>
<dbReference type="InterPro" id="IPR036942">
    <property type="entry name" value="Beta-barrel_TonB_sf"/>
</dbReference>
<keyword evidence="8 14" id="KW-0798">TonB box</keyword>
<dbReference type="InterPro" id="IPR010949">
    <property type="entry name" value="TonB_Hb/transfer/lactofer_rcpt"/>
</dbReference>
<keyword evidence="10 19" id="KW-0675">Receptor</keyword>
<dbReference type="Pfam" id="PF07715">
    <property type="entry name" value="Plug"/>
    <property type="match status" value="1"/>
</dbReference>
<name>A0A849CKL6_PASMD</name>
<dbReference type="GO" id="GO:0009279">
    <property type="term" value="C:cell outer membrane"/>
    <property type="evidence" value="ECO:0007669"/>
    <property type="project" value="UniProtKB-SubCell"/>
</dbReference>
<organism evidence="19 20">
    <name type="scientific">Pasteurella multocida</name>
    <dbReference type="NCBI Taxonomy" id="747"/>
    <lineage>
        <taxon>Bacteria</taxon>
        <taxon>Pseudomonadati</taxon>
        <taxon>Pseudomonadota</taxon>
        <taxon>Gammaproteobacteria</taxon>
        <taxon>Pasteurellales</taxon>
        <taxon>Pasteurellaceae</taxon>
        <taxon>Pasteurella</taxon>
    </lineage>
</organism>
<dbReference type="PANTHER" id="PTHR30069">
    <property type="entry name" value="TONB-DEPENDENT OUTER MEMBRANE RECEPTOR"/>
    <property type="match status" value="1"/>
</dbReference>
<evidence type="ECO:0000313" key="19">
    <source>
        <dbReference type="EMBL" id="NNI78458.1"/>
    </source>
</evidence>
<evidence type="ECO:0000256" key="15">
    <source>
        <dbReference type="SAM" id="SignalP"/>
    </source>
</evidence>
<dbReference type="RefSeq" id="WP_014667987.1">
    <property type="nucleotide sequence ID" value="NZ_CP033598.1"/>
</dbReference>
<evidence type="ECO:0000256" key="7">
    <source>
        <dbReference type="ARBA" id="ARBA00022737"/>
    </source>
</evidence>
<evidence type="ECO:0000256" key="11">
    <source>
        <dbReference type="ARBA" id="ARBA00023237"/>
    </source>
</evidence>
<keyword evidence="11 12" id="KW-0998">Cell outer membrane</keyword>
<dbReference type="NCBIfam" id="TIGR01786">
    <property type="entry name" value="TonB-hemlactrns"/>
    <property type="match status" value="1"/>
</dbReference>
<dbReference type="EMBL" id="PPVL01000002">
    <property type="protein sequence ID" value="NNI78458.1"/>
    <property type="molecule type" value="Genomic_DNA"/>
</dbReference>
<reference evidence="19 20" key="1">
    <citation type="journal article" date="2018" name="Front. Microbiol.">
        <title>Genetic and Phylogenetic Characteristics of Pasteurella multocida Isolates From Different Host Species.</title>
        <authorList>
            <person name="Peng Z."/>
            <person name="Liang W."/>
            <person name="Wang F."/>
            <person name="Xu Z."/>
            <person name="Xie Z."/>
            <person name="Lian Z."/>
            <person name="Hua L."/>
            <person name="Zhou R."/>
            <person name="Chen H."/>
            <person name="Wu B."/>
        </authorList>
    </citation>
    <scope>NUCLEOTIDE SEQUENCE [LARGE SCALE GENOMIC DNA]</scope>
    <source>
        <strain evidence="19 20">HNA06</strain>
    </source>
</reference>
<dbReference type="Gene3D" id="2.40.170.20">
    <property type="entry name" value="TonB-dependent receptor, beta-barrel domain"/>
    <property type="match status" value="1"/>
</dbReference>
<evidence type="ECO:0000256" key="6">
    <source>
        <dbReference type="ARBA" id="ARBA00022729"/>
    </source>
</evidence>
<dbReference type="Proteomes" id="UP000540079">
    <property type="component" value="Unassembled WGS sequence"/>
</dbReference>
<gene>
    <name evidence="19" type="ORF">C2800_03295</name>
    <name evidence="18" type="ORF">NQF69_01180</name>
</gene>
<comment type="subcellular location">
    <subcellularLocation>
        <location evidence="1 12">Cell outer membrane</location>
        <topology evidence="1 12">Multi-pass membrane protein</topology>
    </subcellularLocation>
</comment>
<evidence type="ECO:0000256" key="4">
    <source>
        <dbReference type="ARBA" id="ARBA00022452"/>
    </source>
</evidence>
<keyword evidence="5 12" id="KW-0812">Transmembrane</keyword>
<evidence type="ECO:0000256" key="12">
    <source>
        <dbReference type="PROSITE-ProRule" id="PRU01360"/>
    </source>
</evidence>
<comment type="caution">
    <text evidence="19">The sequence shown here is derived from an EMBL/GenBank/DDBJ whole genome shotgun (WGS) entry which is preliminary data.</text>
</comment>
<dbReference type="Pfam" id="PF00593">
    <property type="entry name" value="TonB_dep_Rec_b-barrel"/>
    <property type="match status" value="1"/>
</dbReference>
<dbReference type="EMBL" id="JANIEN010000001">
    <property type="protein sequence ID" value="MDT3451385.1"/>
    <property type="molecule type" value="Genomic_DNA"/>
</dbReference>
<keyword evidence="9 12" id="KW-0472">Membrane</keyword>
<evidence type="ECO:0000259" key="17">
    <source>
        <dbReference type="Pfam" id="PF07715"/>
    </source>
</evidence>
<dbReference type="InterPro" id="IPR037066">
    <property type="entry name" value="Plug_dom_sf"/>
</dbReference>
<keyword evidence="7" id="KW-0677">Repeat</keyword>